<keyword evidence="2" id="KW-1185">Reference proteome</keyword>
<dbReference type="KEGG" id="apr:Apre_0720"/>
<dbReference type="HOGENOM" id="CLU_2857859_0_0_9"/>
<organism evidence="1 2">
    <name type="scientific">Anaerococcus prevotii (strain ATCC 9321 / DSM 20548 / JCM 6508 / NCTC 11806 / PC1)</name>
    <name type="common">Peptostreptococcus prevotii</name>
    <name type="synonym">Peptococcus prevotii</name>
    <dbReference type="NCBI Taxonomy" id="525919"/>
    <lineage>
        <taxon>Bacteria</taxon>
        <taxon>Bacillati</taxon>
        <taxon>Bacillota</taxon>
        <taxon>Tissierellia</taxon>
        <taxon>Tissierellales</taxon>
        <taxon>Peptoniphilaceae</taxon>
        <taxon>Anaerococcus</taxon>
    </lineage>
</organism>
<dbReference type="Proteomes" id="UP000002294">
    <property type="component" value="Chromosome"/>
</dbReference>
<evidence type="ECO:0000313" key="1">
    <source>
        <dbReference type="EMBL" id="ACV28752.1"/>
    </source>
</evidence>
<gene>
    <name evidence="1" type="ordered locus">Apre_0720</name>
</gene>
<protein>
    <submittedName>
        <fullName evidence="1">Uncharacterized protein</fullName>
    </submittedName>
</protein>
<proteinExistence type="predicted"/>
<dbReference type="eggNOG" id="ENOG5030WNI">
    <property type="taxonomic scope" value="Bacteria"/>
</dbReference>
<accession>C7RGZ1</accession>
<reference evidence="1 2" key="1">
    <citation type="journal article" date="2009" name="Stand. Genomic Sci.">
        <title>Complete genome sequence of Anaerococcus prevotii type strain (PC1).</title>
        <authorList>
            <person name="Labutti K."/>
            <person name="Pukall R."/>
            <person name="Steenblock K."/>
            <person name="Glavina Del Rio T."/>
            <person name="Tice H."/>
            <person name="Copeland A."/>
            <person name="Cheng J.F."/>
            <person name="Lucas S."/>
            <person name="Chen F."/>
            <person name="Nolan M."/>
            <person name="Bruce D."/>
            <person name="Goodwin L."/>
            <person name="Pitluck S."/>
            <person name="Ivanova N."/>
            <person name="Mavromatis K."/>
            <person name="Ovchinnikova G."/>
            <person name="Pati A."/>
            <person name="Chen A."/>
            <person name="Palaniappan K."/>
            <person name="Land M."/>
            <person name="Hauser L."/>
            <person name="Chang Y.J."/>
            <person name="Jeffries C.D."/>
            <person name="Chain P."/>
            <person name="Saunders E."/>
            <person name="Brettin T."/>
            <person name="Detter J.C."/>
            <person name="Han C."/>
            <person name="Goker M."/>
            <person name="Bristow J."/>
            <person name="Eisen J.A."/>
            <person name="Markowitz V."/>
            <person name="Hugenholtz P."/>
            <person name="Kyrpides N.C."/>
            <person name="Klenk H.P."/>
            <person name="Lapidus A."/>
        </authorList>
    </citation>
    <scope>NUCLEOTIDE SEQUENCE [LARGE SCALE GENOMIC DNA]</scope>
    <source>
        <strain evidence="2">ATCC 9321 / DSM 20548 / JCM 6508 / NCTC 11806 / PC1</strain>
    </source>
</reference>
<sequence>MRYYVKRKNKNIFSDWKKKYKYFSPDGIVDFYSYNNATLNIAFILEETNKKEEDGGYDLAEFLR</sequence>
<dbReference type="EMBL" id="CP001708">
    <property type="protein sequence ID" value="ACV28752.1"/>
    <property type="molecule type" value="Genomic_DNA"/>
</dbReference>
<evidence type="ECO:0000313" key="2">
    <source>
        <dbReference type="Proteomes" id="UP000002294"/>
    </source>
</evidence>
<name>C7RGZ1_ANAPD</name>
<dbReference type="AlphaFoldDB" id="C7RGZ1"/>